<dbReference type="EMBL" id="GACK01006638">
    <property type="protein sequence ID" value="JAA58396.1"/>
    <property type="molecule type" value="mRNA"/>
</dbReference>
<evidence type="ECO:0000256" key="1">
    <source>
        <dbReference type="SAM" id="SignalP"/>
    </source>
</evidence>
<dbReference type="PANTHER" id="PTHR33332">
    <property type="entry name" value="REVERSE TRANSCRIPTASE DOMAIN-CONTAINING PROTEIN"/>
    <property type="match status" value="1"/>
</dbReference>
<keyword evidence="1" id="KW-0732">Signal</keyword>
<dbReference type="InterPro" id="IPR012337">
    <property type="entry name" value="RNaseH-like_sf"/>
</dbReference>
<dbReference type="InterPro" id="IPR043502">
    <property type="entry name" value="DNA/RNA_pol_sf"/>
</dbReference>
<dbReference type="Gene3D" id="3.30.420.10">
    <property type="entry name" value="Ribonuclease H-like superfamily/Ribonuclease H"/>
    <property type="match status" value="1"/>
</dbReference>
<name>L7M241_RHIPC</name>
<protein>
    <submittedName>
        <fullName evidence="3">Putative tick transposon</fullName>
    </submittedName>
</protein>
<sequence>MGTRGTPQGAVLSPLLFNIALLQLPGKLNAIPYIRHALYADDVTIWTTHGNLGQIEEALQMAADEVQHEAEACGLRCAPEKSELLMFRRKGDKAAVHIQVHGTPIPERDSIRILGVTFSNTGANAAVLTKLQCTCEQITRMLSRIANRNRGLQEHDILRLIQAFVICRITYSTPYLHLRKCDIHKLDVLIRNVYKKALNLPQKTSTSLLKALNLPQKTSTSRLLKLGIHNTAAELIEAHLTNQILRLATTKTGRKVLDDLHISIPPTASGRQDIPREWRGCFLTKPLPRNMHPDYHHGRRAARAKALNERYSNTEGAYFVDAAGPVGGISTIAVIHQSEVVDGLSLKCSDPSIVEETAVALAATHSTSEYILTDSKVAYRNYMRGRISPPAHAILWQARTRATKKQLIWVPGHQGVAGNELAHNSARAFLPRALSTDPSDHDIQPPIPATTYADILQLYRLQRQTLPHPAKGLTKAEETCLRRLQTMSYSSPAVMAKIDPEQFSAMCKFCGSRADLFHMVWACQSNKSIAQTTQPTWEGWEEALSSPALEDQRSLVERARLAAQSNGVPE</sequence>
<dbReference type="GO" id="GO:0003676">
    <property type="term" value="F:nucleic acid binding"/>
    <property type="evidence" value="ECO:0007669"/>
    <property type="project" value="InterPro"/>
</dbReference>
<evidence type="ECO:0000259" key="2">
    <source>
        <dbReference type="PROSITE" id="PS50878"/>
    </source>
</evidence>
<dbReference type="PROSITE" id="PS50878">
    <property type="entry name" value="RT_POL"/>
    <property type="match status" value="1"/>
</dbReference>
<evidence type="ECO:0000313" key="3">
    <source>
        <dbReference type="EMBL" id="JAA58396.1"/>
    </source>
</evidence>
<reference evidence="3" key="1">
    <citation type="submission" date="2012-11" db="EMBL/GenBank/DDBJ databases">
        <authorList>
            <person name="Lucero-Rivera Y.E."/>
            <person name="Tovar-Ramirez D."/>
        </authorList>
    </citation>
    <scope>NUCLEOTIDE SEQUENCE</scope>
    <source>
        <tissue evidence="3">Salivary gland</tissue>
    </source>
</reference>
<dbReference type="SUPFAM" id="SSF53098">
    <property type="entry name" value="Ribonuclease H-like"/>
    <property type="match status" value="1"/>
</dbReference>
<feature type="domain" description="Reverse transcriptase" evidence="2">
    <location>
        <begin position="1"/>
        <end position="118"/>
    </location>
</feature>
<reference evidence="3" key="2">
    <citation type="journal article" date="2015" name="J. Proteomics">
        <title>Sexual differences in the sialomes of the zebra tick, Rhipicephalus pulchellus.</title>
        <authorList>
            <person name="Tan A.W."/>
            <person name="Francischetti I.M."/>
            <person name="Slovak M."/>
            <person name="Kini R.M."/>
            <person name="Ribeiro J.M."/>
        </authorList>
    </citation>
    <scope>NUCLEOTIDE SEQUENCE</scope>
    <source>
        <tissue evidence="3">Salivary gland</tissue>
    </source>
</reference>
<dbReference type="GO" id="GO:0071897">
    <property type="term" value="P:DNA biosynthetic process"/>
    <property type="evidence" value="ECO:0007669"/>
    <property type="project" value="UniProtKB-ARBA"/>
</dbReference>
<dbReference type="SUPFAM" id="SSF56672">
    <property type="entry name" value="DNA/RNA polymerases"/>
    <property type="match status" value="1"/>
</dbReference>
<dbReference type="GO" id="GO:0042575">
    <property type="term" value="C:DNA polymerase complex"/>
    <property type="evidence" value="ECO:0007669"/>
    <property type="project" value="UniProtKB-ARBA"/>
</dbReference>
<accession>L7M241</accession>
<proteinExistence type="evidence at transcript level"/>
<dbReference type="InterPro" id="IPR000477">
    <property type="entry name" value="RT_dom"/>
</dbReference>
<dbReference type="AlphaFoldDB" id="L7M241"/>
<organism evidence="3">
    <name type="scientific">Rhipicephalus pulchellus</name>
    <name type="common">Yellow backed tick</name>
    <name type="synonym">Dermacentor pulchellus</name>
    <dbReference type="NCBI Taxonomy" id="72859"/>
    <lineage>
        <taxon>Eukaryota</taxon>
        <taxon>Metazoa</taxon>
        <taxon>Ecdysozoa</taxon>
        <taxon>Arthropoda</taxon>
        <taxon>Chelicerata</taxon>
        <taxon>Arachnida</taxon>
        <taxon>Acari</taxon>
        <taxon>Parasitiformes</taxon>
        <taxon>Ixodida</taxon>
        <taxon>Ixodoidea</taxon>
        <taxon>Ixodidae</taxon>
        <taxon>Rhipicephalinae</taxon>
        <taxon>Rhipicephalus</taxon>
        <taxon>Rhipicephalus</taxon>
    </lineage>
</organism>
<dbReference type="InterPro" id="IPR036397">
    <property type="entry name" value="RNaseH_sf"/>
</dbReference>
<feature type="chain" id="PRO_5003981442" evidence="1">
    <location>
        <begin position="31"/>
        <end position="570"/>
    </location>
</feature>
<dbReference type="Pfam" id="PF00078">
    <property type="entry name" value="RVT_1"/>
    <property type="match status" value="1"/>
</dbReference>
<feature type="signal peptide" evidence="1">
    <location>
        <begin position="1"/>
        <end position="30"/>
    </location>
</feature>